<feature type="compositionally biased region" description="Basic and acidic residues" evidence="1">
    <location>
        <begin position="268"/>
        <end position="291"/>
    </location>
</feature>
<dbReference type="EMBL" id="CDMZ01003698">
    <property type="protein sequence ID" value="CEM47282.1"/>
    <property type="molecule type" value="Genomic_DNA"/>
</dbReference>
<organism evidence="2">
    <name type="scientific">Chromera velia CCMP2878</name>
    <dbReference type="NCBI Taxonomy" id="1169474"/>
    <lineage>
        <taxon>Eukaryota</taxon>
        <taxon>Sar</taxon>
        <taxon>Alveolata</taxon>
        <taxon>Colpodellida</taxon>
        <taxon>Chromeraceae</taxon>
        <taxon>Chromera</taxon>
    </lineage>
</organism>
<proteinExistence type="predicted"/>
<feature type="region of interest" description="Disordered" evidence="1">
    <location>
        <begin position="268"/>
        <end position="302"/>
    </location>
</feature>
<feature type="compositionally biased region" description="Basic and acidic residues" evidence="1">
    <location>
        <begin position="383"/>
        <end position="396"/>
    </location>
</feature>
<reference evidence="2" key="1">
    <citation type="submission" date="2014-11" db="EMBL/GenBank/DDBJ databases">
        <authorList>
            <person name="Otto D Thomas"/>
            <person name="Naeem Raeece"/>
        </authorList>
    </citation>
    <scope>NUCLEOTIDE SEQUENCE</scope>
</reference>
<dbReference type="AlphaFoldDB" id="A0A0G4HSM7"/>
<protein>
    <submittedName>
        <fullName evidence="2">Uncharacterized protein</fullName>
    </submittedName>
</protein>
<gene>
    <name evidence="2" type="ORF">Cvel_31008</name>
</gene>
<dbReference type="VEuPathDB" id="CryptoDB:Cvel_31008"/>
<accession>A0A0G4HSM7</accession>
<feature type="compositionally biased region" description="Acidic residues" evidence="1">
    <location>
        <begin position="143"/>
        <end position="157"/>
    </location>
</feature>
<feature type="region of interest" description="Disordered" evidence="1">
    <location>
        <begin position="326"/>
        <end position="451"/>
    </location>
</feature>
<evidence type="ECO:0000313" key="2">
    <source>
        <dbReference type="EMBL" id="CEM47282.1"/>
    </source>
</evidence>
<evidence type="ECO:0000256" key="1">
    <source>
        <dbReference type="SAM" id="MobiDB-lite"/>
    </source>
</evidence>
<feature type="compositionally biased region" description="Basic and acidic residues" evidence="1">
    <location>
        <begin position="208"/>
        <end position="218"/>
    </location>
</feature>
<feature type="region of interest" description="Disordered" evidence="1">
    <location>
        <begin position="1"/>
        <end position="44"/>
    </location>
</feature>
<feature type="region of interest" description="Disordered" evidence="1">
    <location>
        <begin position="140"/>
        <end position="235"/>
    </location>
</feature>
<name>A0A0G4HSM7_9ALVE</name>
<sequence>MIQKHKHMKFQQQVPQCRPAKRCPPTKNPKALPGRRQALPVGSNTRQLGWYSSLTRPQGLLPPSRQQAAALLFSGQPTTPTETALRDREAENVSALQLPSREPNVLDTVVQPVDPLAAPSVVSETVDGSALCLESLAGATEMSEWEEVREDEEEDLADLSSLPDENSVGSVAVAEKGVEKETDANRSAVAEKGVEKETDANRSAVAEKGVEKETDANRSAEGGGSETTGPFDTSIEGAVQTRTGYGSGSFSFMWASCDLTDAVSTEKVEEHENVKKAENSGRHKEKVEEGGHVQQQQQQQLGGGALGLAASSWLLLPPSVASAIQEGRQEVSLSSSEDSGVISGPVVSEIVEGEGSGEEGFCLLSEKEEESPDFVGVRRGSPKKNEQGRVEEERLEISSVLQAGETSDDDGGEGRGSVVVVVSEGGDGEGDSEPGFEMLDLGSENEGLEGD</sequence>